<accession>A0A6A6PC85</accession>
<protein>
    <recommendedName>
        <fullName evidence="3">Zn(2)-C6 fungal-type domain-containing protein</fullName>
    </recommendedName>
</protein>
<reference evidence="1" key="1">
    <citation type="journal article" date="2020" name="Stud. Mycol.">
        <title>101 Dothideomycetes genomes: a test case for predicting lifestyles and emergence of pathogens.</title>
        <authorList>
            <person name="Haridas S."/>
            <person name="Albert R."/>
            <person name="Binder M."/>
            <person name="Bloem J."/>
            <person name="Labutti K."/>
            <person name="Salamov A."/>
            <person name="Andreopoulos B."/>
            <person name="Baker S."/>
            <person name="Barry K."/>
            <person name="Bills G."/>
            <person name="Bluhm B."/>
            <person name="Cannon C."/>
            <person name="Castanera R."/>
            <person name="Culley D."/>
            <person name="Daum C."/>
            <person name="Ezra D."/>
            <person name="Gonzalez J."/>
            <person name="Henrissat B."/>
            <person name="Kuo A."/>
            <person name="Liang C."/>
            <person name="Lipzen A."/>
            <person name="Lutzoni F."/>
            <person name="Magnuson J."/>
            <person name="Mondo S."/>
            <person name="Nolan M."/>
            <person name="Ohm R."/>
            <person name="Pangilinan J."/>
            <person name="Park H.-J."/>
            <person name="Ramirez L."/>
            <person name="Alfaro M."/>
            <person name="Sun H."/>
            <person name="Tritt A."/>
            <person name="Yoshinaga Y."/>
            <person name="Zwiers L.-H."/>
            <person name="Turgeon B."/>
            <person name="Goodwin S."/>
            <person name="Spatafora J."/>
            <person name="Crous P."/>
            <person name="Grigoriev I."/>
        </authorList>
    </citation>
    <scope>NUCLEOTIDE SEQUENCE</scope>
    <source>
        <strain evidence="1">ATCC 16933</strain>
    </source>
</reference>
<dbReference type="Proteomes" id="UP000799766">
    <property type="component" value="Unassembled WGS sequence"/>
</dbReference>
<dbReference type="GO" id="GO:0008270">
    <property type="term" value="F:zinc ion binding"/>
    <property type="evidence" value="ECO:0007669"/>
    <property type="project" value="InterPro"/>
</dbReference>
<evidence type="ECO:0008006" key="3">
    <source>
        <dbReference type="Google" id="ProtNLM"/>
    </source>
</evidence>
<dbReference type="InterPro" id="IPR053187">
    <property type="entry name" value="Notoamide_regulator"/>
</dbReference>
<dbReference type="EMBL" id="MU001671">
    <property type="protein sequence ID" value="KAF2461459.1"/>
    <property type="molecule type" value="Genomic_DNA"/>
</dbReference>
<dbReference type="OrthoDB" id="10261408at2759"/>
<dbReference type="AlphaFoldDB" id="A0A6A6PC85"/>
<feature type="non-terminal residue" evidence="1">
    <location>
        <position position="95"/>
    </location>
</feature>
<dbReference type="GO" id="GO:0000981">
    <property type="term" value="F:DNA-binding transcription factor activity, RNA polymerase II-specific"/>
    <property type="evidence" value="ECO:0007669"/>
    <property type="project" value="InterPro"/>
</dbReference>
<dbReference type="PANTHER" id="PTHR47256">
    <property type="entry name" value="ZN(II)2CYS6 TRANSCRIPTION FACTOR (EUROFUNG)-RELATED"/>
    <property type="match status" value="1"/>
</dbReference>
<evidence type="ECO:0000313" key="2">
    <source>
        <dbReference type="Proteomes" id="UP000799766"/>
    </source>
</evidence>
<dbReference type="InterPro" id="IPR036864">
    <property type="entry name" value="Zn2-C6_fun-type_DNA-bd_sf"/>
</dbReference>
<dbReference type="PANTHER" id="PTHR47256:SF1">
    <property type="entry name" value="ZN(II)2CYS6 TRANSCRIPTION FACTOR (EUROFUNG)"/>
    <property type="match status" value="1"/>
</dbReference>
<sequence>QCDGKRPVCSPCERRREDCLYEADNGLTRTQTLKRKAEALTETNQGLKAVVTTLRSGSDVEAVEILRRIRQTEDVDTAVDFIAQASLLMPQNRPR</sequence>
<proteinExistence type="predicted"/>
<organism evidence="1 2">
    <name type="scientific">Lineolata rhizophorae</name>
    <dbReference type="NCBI Taxonomy" id="578093"/>
    <lineage>
        <taxon>Eukaryota</taxon>
        <taxon>Fungi</taxon>
        <taxon>Dikarya</taxon>
        <taxon>Ascomycota</taxon>
        <taxon>Pezizomycotina</taxon>
        <taxon>Dothideomycetes</taxon>
        <taxon>Dothideomycetes incertae sedis</taxon>
        <taxon>Lineolatales</taxon>
        <taxon>Lineolataceae</taxon>
        <taxon>Lineolata</taxon>
    </lineage>
</organism>
<feature type="non-terminal residue" evidence="1">
    <location>
        <position position="1"/>
    </location>
</feature>
<keyword evidence="2" id="KW-1185">Reference proteome</keyword>
<evidence type="ECO:0000313" key="1">
    <source>
        <dbReference type="EMBL" id="KAF2461459.1"/>
    </source>
</evidence>
<dbReference type="Gene3D" id="4.10.240.10">
    <property type="entry name" value="Zn(2)-C6 fungal-type DNA-binding domain"/>
    <property type="match status" value="1"/>
</dbReference>
<name>A0A6A6PC85_9PEZI</name>
<gene>
    <name evidence="1" type="ORF">BDY21DRAFT_268283</name>
</gene>